<dbReference type="GO" id="GO:0005768">
    <property type="term" value="C:endosome"/>
    <property type="evidence" value="ECO:0007669"/>
    <property type="project" value="TreeGrafter"/>
</dbReference>
<evidence type="ECO:0000313" key="3">
    <source>
        <dbReference type="Proteomes" id="UP000325440"/>
    </source>
</evidence>
<proteinExistence type="inferred from homology"/>
<reference evidence="2 3" key="1">
    <citation type="submission" date="2019-08" db="EMBL/GenBank/DDBJ databases">
        <authorList>
            <person name="Alioto T."/>
            <person name="Alioto T."/>
            <person name="Gomez Garrido J."/>
        </authorList>
    </citation>
    <scope>NUCLEOTIDE SEQUENCE [LARGE SCALE GENOMIC DNA]</scope>
</reference>
<dbReference type="GO" id="GO:0140285">
    <property type="term" value="P:endosome fission"/>
    <property type="evidence" value="ECO:0007669"/>
    <property type="project" value="TreeGrafter"/>
</dbReference>
<name>A0A5E4MF57_9HEMI</name>
<keyword evidence="3" id="KW-1185">Reference proteome</keyword>
<dbReference type="GO" id="GO:0030041">
    <property type="term" value="P:actin filament polymerization"/>
    <property type="evidence" value="ECO:0007669"/>
    <property type="project" value="TreeGrafter"/>
</dbReference>
<dbReference type="PANTHER" id="PTHR15691">
    <property type="entry name" value="WASH COMPLEX SUBUNIT 5"/>
    <property type="match status" value="1"/>
</dbReference>
<dbReference type="GO" id="GO:0071203">
    <property type="term" value="C:WASH complex"/>
    <property type="evidence" value="ECO:0007669"/>
    <property type="project" value="InterPro"/>
</dbReference>
<dbReference type="AlphaFoldDB" id="A0A5E4MF57"/>
<dbReference type="PANTHER" id="PTHR15691:SF6">
    <property type="entry name" value="WASH COMPLEX SUBUNIT 5"/>
    <property type="match status" value="1"/>
</dbReference>
<dbReference type="InterPro" id="IPR019393">
    <property type="entry name" value="WASH_strumpellin"/>
</dbReference>
<dbReference type="Proteomes" id="UP000325440">
    <property type="component" value="Unassembled WGS sequence"/>
</dbReference>
<dbReference type="GO" id="GO:0051125">
    <property type="term" value="P:regulation of actin nucleation"/>
    <property type="evidence" value="ECO:0007669"/>
    <property type="project" value="TreeGrafter"/>
</dbReference>
<dbReference type="EMBL" id="CABPRJ010000486">
    <property type="protein sequence ID" value="VVC28952.1"/>
    <property type="molecule type" value="Genomic_DNA"/>
</dbReference>
<evidence type="ECO:0000256" key="1">
    <source>
        <dbReference type="ARBA" id="ARBA00006224"/>
    </source>
</evidence>
<organism evidence="2 3">
    <name type="scientific">Cinara cedri</name>
    <dbReference type="NCBI Taxonomy" id="506608"/>
    <lineage>
        <taxon>Eukaryota</taxon>
        <taxon>Metazoa</taxon>
        <taxon>Ecdysozoa</taxon>
        <taxon>Arthropoda</taxon>
        <taxon>Hexapoda</taxon>
        <taxon>Insecta</taxon>
        <taxon>Pterygota</taxon>
        <taxon>Neoptera</taxon>
        <taxon>Paraneoptera</taxon>
        <taxon>Hemiptera</taxon>
        <taxon>Sternorrhyncha</taxon>
        <taxon>Aphidomorpha</taxon>
        <taxon>Aphidoidea</taxon>
        <taxon>Aphididae</taxon>
        <taxon>Lachninae</taxon>
        <taxon>Cinara</taxon>
    </lineage>
</organism>
<dbReference type="OrthoDB" id="565118at2759"/>
<accession>A0A5E4MF57</accession>
<dbReference type="Pfam" id="PF10266">
    <property type="entry name" value="Strumpellin"/>
    <property type="match status" value="1"/>
</dbReference>
<sequence>MENNPCGLALLRIVSRGNAIIAEILRLKDYIPPVYKLKNKHNVQKYGQIILDFSYFNNPNEIEKKIEINPTLNDLNEELKENNLEIINQFYFLFENVYKYIRDLNDYIDEVEEGIYIQHTLETMFLTIEGKQLLCESLYLYGVILLLIDIYIEGIIRERLLVAYHRYNAQEYNSENPIDDICKLLRSTKENSVKSTSSYPEKYFKRVPVNTNLINMVVGRLRSDDIYNQLSSYPNPDHRSIALAGQAAMLFVCLFFKPKTLHEEFSIMREIVDKFFSDNWVVNVYMGVTINIIDSWEVFKAAKTAVNNTIQAAEISSLASSRAGDLQKITGEIKKMLGNPNIEKKILDNINSVMNLCRNCNVLLRWYLLHTSTVHLLSENTKKSKQICDQIYNQSLYNEELIFDLLVTTSEFEIKIKDTYKNLLEKKETRWLKRKDDCVERMNELSEIFSGLTTMSRVKKNENLQIWFVNIGKQIEKISMDDELVTSRKITQIIKALDEVQEFHQLSNNYQVSQTIKDTHIYLREMIKTISVKDNVLIDLQIIGDFSYAWYHIDRFTGIMQNTIKQEPSFVIKLRATFLKLVSCMEVPLIRINQSGSENLMSVSKYYSNELIEYIRKVLHIIPETMFKYMTKIATIQTDVIKEVPTRLEKDKLNDYAQLDERFEVAKLTYSVSVLTEGVLCMKSTLVGVVEIDPKQLLEDGIRKELVQHIAIALHNGLIFNSKAKTSELLTKLDALSNTMAGYRRSFEYIQDYIGIYGLKIWQEELSRIIGYNVEMECNSFMRAKILDWQSVYQSKIVPVPSFEPCDSQSMTFIGRLARELIRITDPKTTVYKEQTTAWYDFKTNEEIINIKFYSNIINSINVCGLTGLDKLIGFMIVAELKNLLDYLQTNIIRDREWLHILGTVAKDLLSNENMISNPLKTYQKHCLKFQKILPTILDSIMRIGQLQIIRKQIFFELEVSCKLNARNLYDCLDTMNKAVLNEIKAHFRDTDHKPYPSSDNPLLPELSKMLDWAGNGNPYSKIYITTNTTQYISLITFLLTICQFSRLHFDKNLALLMWKKIGDPVDGAPLYIGCQTFLKQFHPDITTQYFEYLAQYLKCIINHCCKSIEKLEIPNEYYVAQFYVERFMFVAEINQQVFLEMVPHFLTDTFEHIKNLSIK</sequence>
<dbReference type="GO" id="GO:0007032">
    <property type="term" value="P:endosome organization"/>
    <property type="evidence" value="ECO:0007669"/>
    <property type="project" value="TreeGrafter"/>
</dbReference>
<comment type="similarity">
    <text evidence="1">Belongs to the strumpellin family.</text>
</comment>
<gene>
    <name evidence="2" type="ORF">CINCED_3A025252</name>
</gene>
<protein>
    <submittedName>
        <fullName evidence="2">WASH complex, subunit strumpellin</fullName>
    </submittedName>
</protein>
<evidence type="ECO:0000313" key="2">
    <source>
        <dbReference type="EMBL" id="VVC28952.1"/>
    </source>
</evidence>